<evidence type="ECO:0000313" key="3">
    <source>
        <dbReference type="Proteomes" id="UP000694923"/>
    </source>
</evidence>
<dbReference type="Proteomes" id="UP000694923">
    <property type="component" value="Unplaced"/>
</dbReference>
<name>A0ABM0QSQ2_GALVR</name>
<dbReference type="Pfam" id="PF17671">
    <property type="entry name" value="DUF5531"/>
    <property type="match status" value="1"/>
</dbReference>
<dbReference type="PANTHER" id="PTHR39412:SF1">
    <property type="entry name" value="TESTIS-EXPRESSED PROTEIN 46"/>
    <property type="match status" value="1"/>
</dbReference>
<sequence>MVGELVFLFRSLHGILTSSGTAGAVVVWLMGYKPALFGFLFLLLLLSSWLVKYEHKPTSPEPQKEEAEKPKTPAAHPNHGKAMNPKEMERIHACFALQDKILERLLFSEMKVKVLENQMFFLWNKMNQHRRSSRHGKFPTRKHRKRRCGSVFSITDCTSSSPTR</sequence>
<evidence type="ECO:0000313" key="4">
    <source>
        <dbReference type="RefSeq" id="XP_008571393.1"/>
    </source>
</evidence>
<keyword evidence="3" id="KW-1185">Reference proteome</keyword>
<dbReference type="RefSeq" id="XP_008571393.1">
    <property type="nucleotide sequence ID" value="XM_008573171.1"/>
</dbReference>
<protein>
    <submittedName>
        <fullName evidence="4">Uncharacterized protein C1orf234 homolog</fullName>
    </submittedName>
</protein>
<reference evidence="4" key="1">
    <citation type="submission" date="2025-08" db="UniProtKB">
        <authorList>
            <consortium name="RefSeq"/>
        </authorList>
    </citation>
    <scope>IDENTIFICATION</scope>
</reference>
<feature type="compositionally biased region" description="Basic and acidic residues" evidence="1">
    <location>
        <begin position="57"/>
        <end position="71"/>
    </location>
</feature>
<feature type="region of interest" description="Disordered" evidence="1">
    <location>
        <begin position="57"/>
        <end position="81"/>
    </location>
</feature>
<accession>A0ABM0QSQ2</accession>
<keyword evidence="2" id="KW-0812">Transmembrane</keyword>
<proteinExistence type="predicted"/>
<evidence type="ECO:0000256" key="1">
    <source>
        <dbReference type="SAM" id="MobiDB-lite"/>
    </source>
</evidence>
<dbReference type="GeneID" id="103590841"/>
<organism evidence="3 4">
    <name type="scientific">Galeopterus variegatus</name>
    <name type="common">Malayan flying lemur</name>
    <name type="synonym">Cynocephalus variegatus</name>
    <dbReference type="NCBI Taxonomy" id="482537"/>
    <lineage>
        <taxon>Eukaryota</taxon>
        <taxon>Metazoa</taxon>
        <taxon>Chordata</taxon>
        <taxon>Craniata</taxon>
        <taxon>Vertebrata</taxon>
        <taxon>Euteleostomi</taxon>
        <taxon>Mammalia</taxon>
        <taxon>Eutheria</taxon>
        <taxon>Euarchontoglires</taxon>
        <taxon>Dermoptera</taxon>
        <taxon>Cynocephalidae</taxon>
        <taxon>Galeopterus</taxon>
    </lineage>
</organism>
<keyword evidence="2" id="KW-1133">Transmembrane helix</keyword>
<dbReference type="PANTHER" id="PTHR39412">
    <property type="entry name" value="TESTIS-EXPRESSED PROTEIN 46"/>
    <property type="match status" value="1"/>
</dbReference>
<evidence type="ECO:0000256" key="2">
    <source>
        <dbReference type="SAM" id="Phobius"/>
    </source>
</evidence>
<gene>
    <name evidence="4" type="primary">LOC103590841</name>
</gene>
<feature type="transmembrane region" description="Helical" evidence="2">
    <location>
        <begin position="34"/>
        <end position="51"/>
    </location>
</feature>
<dbReference type="InterPro" id="IPR038788">
    <property type="entry name" value="TEX46-like"/>
</dbReference>
<keyword evidence="2" id="KW-0472">Membrane</keyword>